<keyword evidence="2" id="KW-1133">Transmembrane helix</keyword>
<feature type="chain" id="PRO_5044871141" description="PDZ domain-containing protein" evidence="3">
    <location>
        <begin position="35"/>
        <end position="702"/>
    </location>
</feature>
<feature type="signal peptide" evidence="3">
    <location>
        <begin position="1"/>
        <end position="34"/>
    </location>
</feature>
<dbReference type="AlphaFoldDB" id="A0ABD3RRZ7"/>
<evidence type="ECO:0000256" key="2">
    <source>
        <dbReference type="SAM" id="Phobius"/>
    </source>
</evidence>
<sequence>MLPSPPRRNVVGAFVAYLLLSLLLTLHRATVVSSASCWIDYVGTDCWYDSSGNHATTTLYLKVEDADVSEYDADITFRWHGAEDTIISDTYAANSVAVVGPTHHAWDDGGYQGMGYTVAFDGDVGCDARLHGDDFFVFFPTDGSKCTFEDTTSEPTNRPTEADTSIQPSPPPSDDPTIAPITSSPQTSPSTPPPSTAKPTLSTPPPSTVKPTLSTPSSPSKSPAMSTPSPTEELTPNPITARPVFTPEPTTDVIGTITSLPTLTPNSNRVTSASPSSTASSTMDLRIYSVSSTMFLSYSDRMDDGSRTSWIEVTEETIRGETSLYVGVDPSKVDVDVTIMGQTFVTSSRSRMLNNANRPVRSTSSVASRRILQSSSPLAIEFESIVRFPSDRGDWDPVEMVGGGFRTREEQSRYILDLQSANPAHFNNLSSMKLEVEGELVTDTAPVTAEPNNDNSLNYIIAGSVGGALALVLSLTIVFYRKQHRRNAIDDLPLNDRVLEVGKDGGVESQTENNTLNHQSYFGTIQECDIDDVSTLGDPYLGDVVNPVMNTDVTVGESLISNEEQLFIYGVGRPRVGTGLESRMGDTTVTGSKAMLFGEDTTLEGIYQTSGGVEAPPSLDSITVVAPAGMLGIVLDNPSGDYPVVHAIKETSPLHGSIFVGDLLVSADEVDCRGMSPRTISSFLSSRSQNPGRTLVLARGSS</sequence>
<dbReference type="SUPFAM" id="SSF50156">
    <property type="entry name" value="PDZ domain-like"/>
    <property type="match status" value="1"/>
</dbReference>
<feature type="compositionally biased region" description="Low complexity" evidence="1">
    <location>
        <begin position="175"/>
        <end position="189"/>
    </location>
</feature>
<proteinExistence type="predicted"/>
<feature type="compositionally biased region" description="Low complexity" evidence="1">
    <location>
        <begin position="209"/>
        <end position="231"/>
    </location>
</feature>
<feature type="transmembrane region" description="Helical" evidence="2">
    <location>
        <begin position="459"/>
        <end position="480"/>
    </location>
</feature>
<feature type="compositionally biased region" description="Pro residues" evidence="1">
    <location>
        <begin position="190"/>
        <end position="208"/>
    </location>
</feature>
<reference evidence="4 5" key="1">
    <citation type="submission" date="2024-10" db="EMBL/GenBank/DDBJ databases">
        <title>Updated reference genomes for cyclostephanoid diatoms.</title>
        <authorList>
            <person name="Roberts W.R."/>
            <person name="Alverson A.J."/>
        </authorList>
    </citation>
    <scope>NUCLEOTIDE SEQUENCE [LARGE SCALE GENOMIC DNA]</scope>
    <source>
        <strain evidence="4 5">AJA228-03</strain>
    </source>
</reference>
<gene>
    <name evidence="4" type="ORF">ACHAXA_004919</name>
</gene>
<organism evidence="4 5">
    <name type="scientific">Cyclostephanos tholiformis</name>
    <dbReference type="NCBI Taxonomy" id="382380"/>
    <lineage>
        <taxon>Eukaryota</taxon>
        <taxon>Sar</taxon>
        <taxon>Stramenopiles</taxon>
        <taxon>Ochrophyta</taxon>
        <taxon>Bacillariophyta</taxon>
        <taxon>Coscinodiscophyceae</taxon>
        <taxon>Thalassiosirophycidae</taxon>
        <taxon>Stephanodiscales</taxon>
        <taxon>Stephanodiscaceae</taxon>
        <taxon>Cyclostephanos</taxon>
    </lineage>
</organism>
<keyword evidence="3" id="KW-0732">Signal</keyword>
<keyword evidence="2" id="KW-0472">Membrane</keyword>
<feature type="region of interest" description="Disordered" evidence="1">
    <location>
        <begin position="146"/>
        <end position="279"/>
    </location>
</feature>
<feature type="compositionally biased region" description="Polar residues" evidence="1">
    <location>
        <begin position="256"/>
        <end position="270"/>
    </location>
</feature>
<dbReference type="CDD" id="cd12087">
    <property type="entry name" value="TM_EGFR-like"/>
    <property type="match status" value="1"/>
</dbReference>
<evidence type="ECO:0000313" key="5">
    <source>
        <dbReference type="Proteomes" id="UP001530377"/>
    </source>
</evidence>
<evidence type="ECO:0000313" key="4">
    <source>
        <dbReference type="EMBL" id="KAL3815717.1"/>
    </source>
</evidence>
<accession>A0ABD3RRZ7</accession>
<keyword evidence="2" id="KW-0812">Transmembrane</keyword>
<feature type="compositionally biased region" description="Polar residues" evidence="1">
    <location>
        <begin position="149"/>
        <end position="159"/>
    </location>
</feature>
<dbReference type="PANTHER" id="PTHR38909:SF1">
    <property type="entry name" value="G PROTEIN GAMMA DOMAIN-CONTAINING PROTEIN"/>
    <property type="match status" value="1"/>
</dbReference>
<evidence type="ECO:0000256" key="3">
    <source>
        <dbReference type="SAM" id="SignalP"/>
    </source>
</evidence>
<dbReference type="PANTHER" id="PTHR38909">
    <property type="entry name" value="G PROTEIN GAMMA DOMAIN-CONTAINING PROTEIN"/>
    <property type="match status" value="1"/>
</dbReference>
<comment type="caution">
    <text evidence="4">The sequence shown here is derived from an EMBL/GenBank/DDBJ whole genome shotgun (WGS) entry which is preliminary data.</text>
</comment>
<dbReference type="InterPro" id="IPR036034">
    <property type="entry name" value="PDZ_sf"/>
</dbReference>
<keyword evidence="5" id="KW-1185">Reference proteome</keyword>
<evidence type="ECO:0000256" key="1">
    <source>
        <dbReference type="SAM" id="MobiDB-lite"/>
    </source>
</evidence>
<name>A0ABD3RRZ7_9STRA</name>
<protein>
    <recommendedName>
        <fullName evidence="6">PDZ domain-containing protein</fullName>
    </recommendedName>
</protein>
<dbReference type="EMBL" id="JALLPB020000185">
    <property type="protein sequence ID" value="KAL3815717.1"/>
    <property type="molecule type" value="Genomic_DNA"/>
</dbReference>
<dbReference type="Proteomes" id="UP001530377">
    <property type="component" value="Unassembled WGS sequence"/>
</dbReference>
<evidence type="ECO:0008006" key="6">
    <source>
        <dbReference type="Google" id="ProtNLM"/>
    </source>
</evidence>